<evidence type="ECO:0000313" key="4">
    <source>
        <dbReference type="Proteomes" id="UP000710815"/>
    </source>
</evidence>
<evidence type="ECO:0000313" key="3">
    <source>
        <dbReference type="EMBL" id="MCH9277023.1"/>
    </source>
</evidence>
<feature type="transmembrane region" description="Helical" evidence="1">
    <location>
        <begin position="335"/>
        <end position="357"/>
    </location>
</feature>
<comment type="caution">
    <text evidence="3">The sequence shown here is derived from an EMBL/GenBank/DDBJ whole genome shotgun (WGS) entry which is preliminary data.</text>
</comment>
<keyword evidence="3" id="KW-0808">Transferase</keyword>
<feature type="transmembrane region" description="Helical" evidence="1">
    <location>
        <begin position="264"/>
        <end position="282"/>
    </location>
</feature>
<feature type="transmembrane region" description="Helical" evidence="1">
    <location>
        <begin position="90"/>
        <end position="109"/>
    </location>
</feature>
<keyword evidence="4" id="KW-1185">Reference proteome</keyword>
<accession>A0ABS9VY21</accession>
<feature type="transmembrane region" description="Helical" evidence="1">
    <location>
        <begin position="224"/>
        <end position="244"/>
    </location>
</feature>
<dbReference type="GO" id="GO:0016746">
    <property type="term" value="F:acyltransferase activity"/>
    <property type="evidence" value="ECO:0007669"/>
    <property type="project" value="UniProtKB-KW"/>
</dbReference>
<protein>
    <submittedName>
        <fullName evidence="3">Acyltransferase</fullName>
    </submittedName>
</protein>
<keyword evidence="1" id="KW-0472">Membrane</keyword>
<feature type="transmembrane region" description="Helical" evidence="1">
    <location>
        <begin position="170"/>
        <end position="187"/>
    </location>
</feature>
<dbReference type="EMBL" id="JAFEJT020000074">
    <property type="protein sequence ID" value="MCH9277023.1"/>
    <property type="molecule type" value="Genomic_DNA"/>
</dbReference>
<feature type="transmembrane region" description="Helical" evidence="1">
    <location>
        <begin position="53"/>
        <end position="78"/>
    </location>
</feature>
<dbReference type="InterPro" id="IPR002656">
    <property type="entry name" value="Acyl_transf_3_dom"/>
</dbReference>
<dbReference type="Pfam" id="PF01757">
    <property type="entry name" value="Acyl_transf_3"/>
    <property type="match status" value="1"/>
</dbReference>
<reference evidence="3 4" key="1">
    <citation type="journal article" date="2021" name="Environ. Microbiol.">
        <title>Genetic insights into the dark matter of the mammalian gut microbiota through targeted genome reconstruction.</title>
        <authorList>
            <person name="Lugli G.A."/>
            <person name="Alessandri G."/>
            <person name="Milani C."/>
            <person name="Viappiani A."/>
            <person name="Fontana F."/>
            <person name="Tarracchini C."/>
            <person name="Mancabelli L."/>
            <person name="Argentini C."/>
            <person name="Ruiz L."/>
            <person name="Margolles A."/>
            <person name="van Sinderen D."/>
            <person name="Turroni F."/>
            <person name="Ventura M."/>
        </authorList>
    </citation>
    <scope>NUCLEOTIDE SEQUENCE [LARGE SCALE GENOMIC DNA]</scope>
    <source>
        <strain evidence="3 4">MA1</strain>
    </source>
</reference>
<sequence length="389" mass="43697">MAAKHTVRRNLNLDVLRIVAMLLIVACHAALHIPWLLNVDNIPLQYLPGWKSALAFLVVQYGQVGVSIFFMISGYFLVRKAFRWERVFGTWFQMLCYSVLSFAIVALLLQSVDFPDKVIALFQADSMPHTIEIAFFPFLFNAYWFVTAYMVMLFAAPFVNCLFAHMPRRSIELFIFLLGFLATWKLLGITVVMWTNITYAVLGYAIGGWIRLYGSKSSIPGKPIVLCLIIIVSSVVMTVFNHAAADRTAFTRLFAWETQIKPGIEILPMVIAAAIVMLALDVDLSWIGGVPRVLILRMAAATFGVYLIHENQFWYRVIWPVITGSLPIPQSFPDKLMMGGLIVLLVFFGAGCVAFLLDTLLVHPLTSMITTAAKRIGLRGQKRLRHAGK</sequence>
<feature type="transmembrane region" description="Helical" evidence="1">
    <location>
        <begin position="12"/>
        <end position="33"/>
    </location>
</feature>
<feature type="domain" description="Acyltransferase 3" evidence="2">
    <location>
        <begin position="11"/>
        <end position="356"/>
    </location>
</feature>
<dbReference type="RefSeq" id="WP_241514960.1">
    <property type="nucleotide sequence ID" value="NZ_JAFEJT020000074.1"/>
</dbReference>
<reference evidence="3 4" key="2">
    <citation type="journal article" date="2021" name="Syst. Appl. Microbiol.">
        <title>Phylogenetic classification of ten novel species belonging to the genus Bifidobacterium comprising B. phasiani sp. nov., B. pongonis sp. nov., B. saguinibicoloris sp. nov., B. colobi sp. nov., B. simiiventris sp. nov., B. santillanense sp. nov., B. miconis sp. nov., B. amazonense sp. nov., B. pluvialisilvae sp. nov., and B. miconisargentati sp. nov.</title>
        <authorList>
            <person name="Lugli G.A."/>
            <person name="Calvete-Torre I."/>
            <person name="Alessandri G."/>
            <person name="Milani C."/>
            <person name="Turroni F."/>
            <person name="Laiolo P."/>
            <person name="Ossiprandi M.C."/>
            <person name="Margolles A."/>
            <person name="Ruiz L."/>
            <person name="Ventura M."/>
        </authorList>
    </citation>
    <scope>NUCLEOTIDE SEQUENCE [LARGE SCALE GENOMIC DNA]</scope>
    <source>
        <strain evidence="3 4">MA1</strain>
    </source>
</reference>
<evidence type="ECO:0000256" key="1">
    <source>
        <dbReference type="SAM" id="Phobius"/>
    </source>
</evidence>
<proteinExistence type="predicted"/>
<keyword evidence="3" id="KW-0012">Acyltransferase</keyword>
<organism evidence="3 4">
    <name type="scientific">Bifidobacterium amazonense</name>
    <dbReference type="NCBI Taxonomy" id="2809027"/>
    <lineage>
        <taxon>Bacteria</taxon>
        <taxon>Bacillati</taxon>
        <taxon>Actinomycetota</taxon>
        <taxon>Actinomycetes</taxon>
        <taxon>Bifidobacteriales</taxon>
        <taxon>Bifidobacteriaceae</taxon>
        <taxon>Bifidobacterium</taxon>
    </lineage>
</organism>
<dbReference type="Proteomes" id="UP000710815">
    <property type="component" value="Unassembled WGS sequence"/>
</dbReference>
<name>A0ABS9VY21_9BIFI</name>
<keyword evidence="1" id="KW-1133">Transmembrane helix</keyword>
<gene>
    <name evidence="3" type="ORF">JS533_012235</name>
</gene>
<feature type="transmembrane region" description="Helical" evidence="1">
    <location>
        <begin position="142"/>
        <end position="163"/>
    </location>
</feature>
<keyword evidence="1" id="KW-0812">Transmembrane</keyword>
<evidence type="ECO:0000259" key="2">
    <source>
        <dbReference type="Pfam" id="PF01757"/>
    </source>
</evidence>